<reference evidence="2 3" key="1">
    <citation type="submission" date="2016-10" db="EMBL/GenBank/DDBJ databases">
        <authorList>
            <person name="de Groot N.N."/>
        </authorList>
    </citation>
    <scope>NUCLEOTIDE SEQUENCE [LARGE SCALE GENOMIC DNA]</scope>
    <source>
        <strain evidence="2 3">GAS522</strain>
    </source>
</reference>
<accession>A0A1M7KIJ6</accession>
<dbReference type="InterPro" id="IPR000383">
    <property type="entry name" value="Xaa-Pro-like_dom"/>
</dbReference>
<proteinExistence type="predicted"/>
<dbReference type="Pfam" id="PF02129">
    <property type="entry name" value="Peptidase_S15"/>
    <property type="match status" value="1"/>
</dbReference>
<dbReference type="RefSeq" id="WP_074814672.1">
    <property type="nucleotide sequence ID" value="NZ_FNTI01000001.1"/>
</dbReference>
<dbReference type="AlphaFoldDB" id="A0A1M7KIJ6"/>
<dbReference type="PANTHER" id="PTHR47751">
    <property type="entry name" value="SUPERFAMILY HYDROLASE, PUTATIVE (AFU_ORTHOLOGUE AFUA_2G16580)-RELATED"/>
    <property type="match status" value="1"/>
</dbReference>
<dbReference type="GO" id="GO:0016787">
    <property type="term" value="F:hydrolase activity"/>
    <property type="evidence" value="ECO:0007669"/>
    <property type="project" value="InterPro"/>
</dbReference>
<dbReference type="EMBL" id="FNTI01000001">
    <property type="protein sequence ID" value="SEB94790.1"/>
    <property type="molecule type" value="Genomic_DNA"/>
</dbReference>
<dbReference type="InterPro" id="IPR029058">
    <property type="entry name" value="AB_hydrolase_fold"/>
</dbReference>
<dbReference type="PANTHER" id="PTHR47751:SF2">
    <property type="entry name" value="DLTD N-TERMINAL DOMAIN PROTEIN (AFU_ORTHOLOGUE AFUA_8G00380)-RELATED"/>
    <property type="match status" value="1"/>
</dbReference>
<organism evidence="2 3">
    <name type="scientific">Bradyrhizobium lablabi</name>
    <dbReference type="NCBI Taxonomy" id="722472"/>
    <lineage>
        <taxon>Bacteria</taxon>
        <taxon>Pseudomonadati</taxon>
        <taxon>Pseudomonadota</taxon>
        <taxon>Alphaproteobacteria</taxon>
        <taxon>Hyphomicrobiales</taxon>
        <taxon>Nitrobacteraceae</taxon>
        <taxon>Bradyrhizobium</taxon>
    </lineage>
</organism>
<sequence>MKREVEFRSEGTLVRATLVLPDAARGPVPAVVMGGGWCYVKEIVMPHYAKAIVAAGAAVLMFDYRHSGASEGEPRQLIDPARQIEDFKNAVTFVSGLPEIDADRIGVWGISYAGGHVLAVGATDPRVKCVISNIPVVDGYENMRRVHGSTRFNDLQKLIMEDRVARARDGNAGGRMPMSSLKPSDELSTWPFALIHEIFHDIKEREAPLHEHWSTISSTEMLMSYNVFPFAERIYNTPVMMVVAEGDEITLWDLEIKAFNSIPSSQKELVVIPHVSHMSLYSQQTDLQIAGAAAARFVRKHLVEKSKATAARAA</sequence>
<dbReference type="OrthoDB" id="9805123at2"/>
<evidence type="ECO:0000313" key="3">
    <source>
        <dbReference type="Proteomes" id="UP000183208"/>
    </source>
</evidence>
<dbReference type="Gene3D" id="3.40.50.1820">
    <property type="entry name" value="alpha/beta hydrolase"/>
    <property type="match status" value="1"/>
</dbReference>
<feature type="domain" description="Xaa-Pro dipeptidyl-peptidase-like" evidence="1">
    <location>
        <begin position="11"/>
        <end position="271"/>
    </location>
</feature>
<dbReference type="Proteomes" id="UP000183208">
    <property type="component" value="Unassembled WGS sequence"/>
</dbReference>
<dbReference type="InterPro" id="IPR051411">
    <property type="entry name" value="Polyketide_trans_af380"/>
</dbReference>
<dbReference type="Gene3D" id="1.10.10.800">
    <property type="match status" value="1"/>
</dbReference>
<protein>
    <recommendedName>
        <fullName evidence="1">Xaa-Pro dipeptidyl-peptidase-like domain-containing protein</fullName>
    </recommendedName>
</protein>
<evidence type="ECO:0000313" key="2">
    <source>
        <dbReference type="EMBL" id="SEB94790.1"/>
    </source>
</evidence>
<dbReference type="SUPFAM" id="SSF53474">
    <property type="entry name" value="alpha/beta-Hydrolases"/>
    <property type="match status" value="1"/>
</dbReference>
<name>A0A1M7KIJ6_9BRAD</name>
<gene>
    <name evidence="2" type="ORF">SAMN05444171_0296</name>
</gene>
<evidence type="ECO:0000259" key="1">
    <source>
        <dbReference type="Pfam" id="PF02129"/>
    </source>
</evidence>